<evidence type="ECO:0008006" key="5">
    <source>
        <dbReference type="Google" id="ProtNLM"/>
    </source>
</evidence>
<evidence type="ECO:0000256" key="2">
    <source>
        <dbReference type="SAM" id="Phobius"/>
    </source>
</evidence>
<dbReference type="AlphaFoldDB" id="A0A5N5QA05"/>
<dbReference type="Proteomes" id="UP000383932">
    <property type="component" value="Unassembled WGS sequence"/>
</dbReference>
<comment type="caution">
    <text evidence="3">The sequence shown here is derived from an EMBL/GenBank/DDBJ whole genome shotgun (WGS) entry which is preliminary data.</text>
</comment>
<proteinExistence type="predicted"/>
<accession>A0A5N5QA05</accession>
<dbReference type="Gene3D" id="2.60.120.260">
    <property type="entry name" value="Galactose-binding domain-like"/>
    <property type="match status" value="2"/>
</dbReference>
<sequence>MSETLYTITIPDTSATLYYSPYVTNNASSGGWQSACPTYVADPNGQNSWMCDPDSAHISSSSQASMQVSFDGVGVDIVGNATNGIGYNITLDGQPVPGNPNPDLGLLYSVKGLKQGAHAVAITVQQPASSGSPGSVTFKQAVVSAGTGYTGATIIKRVLDDGDPSIMYYAPPGGNWTVEPAWVMSEGPNGGSSSGFHVSYWTDATATIKFQAGIGISVYGACYSHSRYAAYSTSLDDEPETLYDGTINLYSPDGNVKQRAGNCLRYFKTGLDQSKNHTLVLRVKDNGRLAVDWVEIVSVMGGQSIKDTGSSGGPSRIAIIAGAVGGGIALALVILGILIYLRRRRGRSPDLHAPQTQGQATQNQNQLVSTAFTPPPPSTSPTTQMSEIQPYSPPMTPPWIAPHTHTHSYPHPPNPSHSPPIDPTNYRPMGMGTVPGARMSVASSRVPLMSPGLSSASSYSGSAGGNPGWHDTSTYRSSSYSGSPAPIIGASISRPTTGATRTSSVGFGGMSIVGDGASVTAASVSGVGSGVNLSPGSGFETRAGSSTMAVEGIPSTNGSSYRAGLHDIPAAGVGGRASAAPPSYREVEEHDS</sequence>
<dbReference type="OrthoDB" id="2576334at2759"/>
<evidence type="ECO:0000313" key="3">
    <source>
        <dbReference type="EMBL" id="KAB5588459.1"/>
    </source>
</evidence>
<evidence type="ECO:0000256" key="1">
    <source>
        <dbReference type="SAM" id="MobiDB-lite"/>
    </source>
</evidence>
<feature type="compositionally biased region" description="Low complexity" evidence="1">
    <location>
        <begin position="355"/>
        <end position="372"/>
    </location>
</feature>
<keyword evidence="4" id="KW-1185">Reference proteome</keyword>
<feature type="transmembrane region" description="Helical" evidence="2">
    <location>
        <begin position="317"/>
        <end position="341"/>
    </location>
</feature>
<dbReference type="EMBL" id="SSOP01000449">
    <property type="protein sequence ID" value="KAB5588459.1"/>
    <property type="molecule type" value="Genomic_DNA"/>
</dbReference>
<feature type="region of interest" description="Disordered" evidence="1">
    <location>
        <begin position="349"/>
        <end position="427"/>
    </location>
</feature>
<keyword evidence="2" id="KW-0812">Transmembrane</keyword>
<dbReference type="CDD" id="cd12087">
    <property type="entry name" value="TM_EGFR-like"/>
    <property type="match status" value="1"/>
</dbReference>
<gene>
    <name evidence="3" type="ORF">CTheo_8100</name>
</gene>
<feature type="compositionally biased region" description="Pro residues" evidence="1">
    <location>
        <begin position="391"/>
        <end position="400"/>
    </location>
</feature>
<name>A0A5N5QA05_9AGAM</name>
<protein>
    <recommendedName>
        <fullName evidence="5">Adenovirus e3 region domain containing protein</fullName>
    </recommendedName>
</protein>
<keyword evidence="2" id="KW-0472">Membrane</keyword>
<feature type="compositionally biased region" description="Pro residues" evidence="1">
    <location>
        <begin position="410"/>
        <end position="422"/>
    </location>
</feature>
<reference evidence="3 4" key="1">
    <citation type="journal article" date="2019" name="Fungal Biol. Biotechnol.">
        <title>Draft genome sequence of fastidious pathogen Ceratobasidium theobromae, which causes vascular-streak dieback in Theobroma cacao.</title>
        <authorList>
            <person name="Ali S.S."/>
            <person name="Asman A."/>
            <person name="Shao J."/>
            <person name="Firmansyah A.P."/>
            <person name="Susilo A.W."/>
            <person name="Rosmana A."/>
            <person name="McMahon P."/>
            <person name="Junaid M."/>
            <person name="Guest D."/>
            <person name="Kheng T.Y."/>
            <person name="Meinhardt L.W."/>
            <person name="Bailey B.A."/>
        </authorList>
    </citation>
    <scope>NUCLEOTIDE SEQUENCE [LARGE SCALE GENOMIC DNA]</scope>
    <source>
        <strain evidence="3 4">CT2</strain>
    </source>
</reference>
<organism evidence="3 4">
    <name type="scientific">Ceratobasidium theobromae</name>
    <dbReference type="NCBI Taxonomy" id="1582974"/>
    <lineage>
        <taxon>Eukaryota</taxon>
        <taxon>Fungi</taxon>
        <taxon>Dikarya</taxon>
        <taxon>Basidiomycota</taxon>
        <taxon>Agaricomycotina</taxon>
        <taxon>Agaricomycetes</taxon>
        <taxon>Cantharellales</taxon>
        <taxon>Ceratobasidiaceae</taxon>
        <taxon>Ceratobasidium</taxon>
    </lineage>
</organism>
<keyword evidence="2" id="KW-1133">Transmembrane helix</keyword>
<feature type="region of interest" description="Disordered" evidence="1">
    <location>
        <begin position="571"/>
        <end position="592"/>
    </location>
</feature>
<evidence type="ECO:0000313" key="4">
    <source>
        <dbReference type="Proteomes" id="UP000383932"/>
    </source>
</evidence>